<evidence type="ECO:0000256" key="1">
    <source>
        <dbReference type="SAM" id="MobiDB-lite"/>
    </source>
</evidence>
<feature type="region of interest" description="Disordered" evidence="1">
    <location>
        <begin position="198"/>
        <end position="224"/>
    </location>
</feature>
<dbReference type="RefSeq" id="XP_056543716.1">
    <property type="nucleotide sequence ID" value="XM_056688161.1"/>
</dbReference>
<dbReference type="AlphaFoldDB" id="A0A9W9I607"/>
<keyword evidence="3" id="KW-1185">Reference proteome</keyword>
<organism evidence="2 3">
    <name type="scientific">Penicillium canariense</name>
    <dbReference type="NCBI Taxonomy" id="189055"/>
    <lineage>
        <taxon>Eukaryota</taxon>
        <taxon>Fungi</taxon>
        <taxon>Dikarya</taxon>
        <taxon>Ascomycota</taxon>
        <taxon>Pezizomycotina</taxon>
        <taxon>Eurotiomycetes</taxon>
        <taxon>Eurotiomycetidae</taxon>
        <taxon>Eurotiales</taxon>
        <taxon>Aspergillaceae</taxon>
        <taxon>Penicillium</taxon>
    </lineage>
</organism>
<dbReference type="Proteomes" id="UP001149163">
    <property type="component" value="Unassembled WGS sequence"/>
</dbReference>
<feature type="region of interest" description="Disordered" evidence="1">
    <location>
        <begin position="1"/>
        <end position="43"/>
    </location>
</feature>
<proteinExistence type="predicted"/>
<evidence type="ECO:0000313" key="3">
    <source>
        <dbReference type="Proteomes" id="UP001149163"/>
    </source>
</evidence>
<reference evidence="2" key="2">
    <citation type="journal article" date="2023" name="IMA Fungus">
        <title>Comparative genomic study of the Penicillium genus elucidates a diverse pangenome and 15 lateral gene transfer events.</title>
        <authorList>
            <person name="Petersen C."/>
            <person name="Sorensen T."/>
            <person name="Nielsen M.R."/>
            <person name="Sondergaard T.E."/>
            <person name="Sorensen J.L."/>
            <person name="Fitzpatrick D.A."/>
            <person name="Frisvad J.C."/>
            <person name="Nielsen K.L."/>
        </authorList>
    </citation>
    <scope>NUCLEOTIDE SEQUENCE</scope>
    <source>
        <strain evidence="2">IBT 26290</strain>
    </source>
</reference>
<dbReference type="EMBL" id="JAPQKN010000003">
    <property type="protein sequence ID" value="KAJ5167255.1"/>
    <property type="molecule type" value="Genomic_DNA"/>
</dbReference>
<gene>
    <name evidence="2" type="ORF">N7482_006036</name>
</gene>
<protein>
    <submittedName>
        <fullName evidence="2">Uncharacterized protein</fullName>
    </submittedName>
</protein>
<accession>A0A9W9I607</accession>
<sequence>MGPEEPGSVRGIPVSTTSPLCADPAHRASQPKGQAGGDPEGHAVSQAPAIIADNLHSTGEQWIGLDNLPQSARGLPNPAHPKHFTCLGPKKGGRGTSPSQRPRRHYWNQHLDQPSLLSNSSTSPFLALEWVTPVSVWPARHSFTHSQRAMAIMPPLGESQQVRAQAHHNPRLKKLLMDVPFRHLVVFFAVSSGARQAGREPRARLRKIRSQDEDEAPRVPEERHDFPTRVDMAFHRLSRFCPSTAMQRLVSRAGPPTGCFLIPTASAVPLID</sequence>
<dbReference type="GeneID" id="81427337"/>
<evidence type="ECO:0000313" key="2">
    <source>
        <dbReference type="EMBL" id="KAJ5167255.1"/>
    </source>
</evidence>
<reference evidence="2" key="1">
    <citation type="submission" date="2022-11" db="EMBL/GenBank/DDBJ databases">
        <authorList>
            <person name="Petersen C."/>
        </authorList>
    </citation>
    <scope>NUCLEOTIDE SEQUENCE</scope>
    <source>
        <strain evidence="2">IBT 26290</strain>
    </source>
</reference>
<comment type="caution">
    <text evidence="2">The sequence shown here is derived from an EMBL/GenBank/DDBJ whole genome shotgun (WGS) entry which is preliminary data.</text>
</comment>
<feature type="region of interest" description="Disordered" evidence="1">
    <location>
        <begin position="83"/>
        <end position="102"/>
    </location>
</feature>
<name>A0A9W9I607_9EURO</name>